<reference evidence="2" key="1">
    <citation type="submission" date="2023-11" db="EMBL/GenBank/DDBJ databases">
        <title>Genome assemblies of two species of porcelain crab, Petrolisthes cinctipes and Petrolisthes manimaculis (Anomura: Porcellanidae).</title>
        <authorList>
            <person name="Angst P."/>
        </authorList>
    </citation>
    <scope>NUCLEOTIDE SEQUENCE</scope>
    <source>
        <strain evidence="2">PB745_02</strain>
        <tissue evidence="2">Gill</tissue>
    </source>
</reference>
<sequence>MELNTSERTDGSERELENSSQEPTPTLNRANTHSKENRCPPCGVPQGEPLVVAPEWKSTPSGFRDVKSVRVGVDS</sequence>
<feature type="compositionally biased region" description="Basic and acidic residues" evidence="1">
    <location>
        <begin position="1"/>
        <end position="17"/>
    </location>
</feature>
<comment type="caution">
    <text evidence="2">The sequence shown here is derived from an EMBL/GenBank/DDBJ whole genome shotgun (WGS) entry which is preliminary data.</text>
</comment>
<proteinExistence type="predicted"/>
<accession>A0AAE1QNA0</accession>
<name>A0AAE1QNA0_9EUCA</name>
<dbReference type="AlphaFoldDB" id="A0AAE1QNA0"/>
<protein>
    <submittedName>
        <fullName evidence="2">Uncharacterized protein</fullName>
    </submittedName>
</protein>
<dbReference type="Proteomes" id="UP001292094">
    <property type="component" value="Unassembled WGS sequence"/>
</dbReference>
<evidence type="ECO:0000313" key="2">
    <source>
        <dbReference type="EMBL" id="KAK4328402.1"/>
    </source>
</evidence>
<evidence type="ECO:0000256" key="1">
    <source>
        <dbReference type="SAM" id="MobiDB-lite"/>
    </source>
</evidence>
<evidence type="ECO:0000313" key="3">
    <source>
        <dbReference type="Proteomes" id="UP001292094"/>
    </source>
</evidence>
<feature type="region of interest" description="Disordered" evidence="1">
    <location>
        <begin position="1"/>
        <end position="46"/>
    </location>
</feature>
<organism evidence="2 3">
    <name type="scientific">Petrolisthes manimaculis</name>
    <dbReference type="NCBI Taxonomy" id="1843537"/>
    <lineage>
        <taxon>Eukaryota</taxon>
        <taxon>Metazoa</taxon>
        <taxon>Ecdysozoa</taxon>
        <taxon>Arthropoda</taxon>
        <taxon>Crustacea</taxon>
        <taxon>Multicrustacea</taxon>
        <taxon>Malacostraca</taxon>
        <taxon>Eumalacostraca</taxon>
        <taxon>Eucarida</taxon>
        <taxon>Decapoda</taxon>
        <taxon>Pleocyemata</taxon>
        <taxon>Anomura</taxon>
        <taxon>Galatheoidea</taxon>
        <taxon>Porcellanidae</taxon>
        <taxon>Petrolisthes</taxon>
    </lineage>
</organism>
<feature type="compositionally biased region" description="Polar residues" evidence="1">
    <location>
        <begin position="18"/>
        <end position="31"/>
    </location>
</feature>
<gene>
    <name evidence="2" type="ORF">Pmani_001195</name>
</gene>
<dbReference type="EMBL" id="JAWZYT010000079">
    <property type="protein sequence ID" value="KAK4328402.1"/>
    <property type="molecule type" value="Genomic_DNA"/>
</dbReference>
<keyword evidence="3" id="KW-1185">Reference proteome</keyword>